<feature type="region of interest" description="Disordered" evidence="1">
    <location>
        <begin position="1"/>
        <end position="45"/>
    </location>
</feature>
<protein>
    <submittedName>
        <fullName evidence="2">Uncharacterized protein</fullName>
    </submittedName>
</protein>
<accession>G2HDU4</accession>
<reference evidence="2" key="1">
    <citation type="journal article" date="2011" name="Funct. Integr. Genomics">
        <title>Major chimpanzee-specific structural changes in sperm development-associated genes.</title>
        <authorList>
            <person name="Kim R.N."/>
            <person name="Kim D.W."/>
            <person name="Choi S.H."/>
            <person name="Chae S.H."/>
            <person name="Nam S.H."/>
            <person name="Kim D.W."/>
            <person name="Kim A."/>
            <person name="Kang A."/>
            <person name="Park K.H."/>
            <person name="Lee Y.S."/>
            <person name="Hirai M."/>
            <person name="Suzuki Y."/>
            <person name="Sugano S."/>
            <person name="Hashimoto K."/>
            <person name="Kim D.S."/>
            <person name="Park H.S."/>
        </authorList>
    </citation>
    <scope>NUCLEOTIDE SEQUENCE</scope>
    <source>
        <tissue evidence="2">Testis</tissue>
    </source>
</reference>
<organism evidence="2">
    <name type="scientific">Pan troglodytes</name>
    <name type="common">Chimpanzee</name>
    <dbReference type="NCBI Taxonomy" id="9598"/>
    <lineage>
        <taxon>Eukaryota</taxon>
        <taxon>Metazoa</taxon>
        <taxon>Chordata</taxon>
        <taxon>Craniata</taxon>
        <taxon>Vertebrata</taxon>
        <taxon>Euteleostomi</taxon>
        <taxon>Mammalia</taxon>
        <taxon>Eutheria</taxon>
        <taxon>Euarchontoglires</taxon>
        <taxon>Primates</taxon>
        <taxon>Haplorrhini</taxon>
        <taxon>Catarrhini</taxon>
        <taxon>Hominidae</taxon>
        <taxon>Pan</taxon>
    </lineage>
</organism>
<evidence type="ECO:0000256" key="1">
    <source>
        <dbReference type="SAM" id="MobiDB-lite"/>
    </source>
</evidence>
<sequence>MPGRRRPGPSIPTVSPSLPAHSRRQVRSSPARDRGGDSPAAEPRR</sequence>
<dbReference type="EMBL" id="AK304908">
    <property type="protein sequence ID" value="BAK61902.1"/>
    <property type="molecule type" value="mRNA"/>
</dbReference>
<dbReference type="AlphaFoldDB" id="G2HDU4"/>
<proteinExistence type="evidence at transcript level"/>
<feature type="compositionally biased region" description="Basic and acidic residues" evidence="1">
    <location>
        <begin position="30"/>
        <end position="45"/>
    </location>
</feature>
<name>G2HDU4_PANTR</name>
<evidence type="ECO:0000313" key="2">
    <source>
        <dbReference type="EMBL" id="BAK61902.1"/>
    </source>
</evidence>